<protein>
    <submittedName>
        <fullName evidence="2">PadR family transcriptional regulator</fullName>
    </submittedName>
</protein>
<dbReference type="InterPro" id="IPR036388">
    <property type="entry name" value="WH-like_DNA-bd_sf"/>
</dbReference>
<organism evidence="2 3">
    <name type="scientific">Segnochrobactrum spirostomi</name>
    <dbReference type="NCBI Taxonomy" id="2608987"/>
    <lineage>
        <taxon>Bacteria</taxon>
        <taxon>Pseudomonadati</taxon>
        <taxon>Pseudomonadota</taxon>
        <taxon>Alphaproteobacteria</taxon>
        <taxon>Hyphomicrobiales</taxon>
        <taxon>Segnochrobactraceae</taxon>
        <taxon>Segnochrobactrum</taxon>
    </lineage>
</organism>
<evidence type="ECO:0000313" key="2">
    <source>
        <dbReference type="EMBL" id="MQT14110.1"/>
    </source>
</evidence>
<dbReference type="AlphaFoldDB" id="A0A6A7Y4P8"/>
<dbReference type="SUPFAM" id="SSF46785">
    <property type="entry name" value="Winged helix' DNA-binding domain"/>
    <property type="match status" value="1"/>
</dbReference>
<evidence type="ECO:0000313" key="3">
    <source>
        <dbReference type="Proteomes" id="UP000332515"/>
    </source>
</evidence>
<accession>A0A6A7Y4P8</accession>
<reference evidence="2 3" key="1">
    <citation type="submission" date="2019-09" db="EMBL/GenBank/DDBJ databases">
        <title>Segnochrobactrum spirostomi gen. nov., sp. nov., isolated from the ciliate Spirostomum cf. yagiui and description of a novel family, Segnochrobactraceae fam. nov. within the order Rhizobiales of the class Alphaproteobacteria.</title>
        <authorList>
            <person name="Akter S."/>
            <person name="Shazib S.U.A."/>
            <person name="Shin M.K."/>
        </authorList>
    </citation>
    <scope>NUCLEOTIDE SEQUENCE [LARGE SCALE GENOMIC DNA]</scope>
    <source>
        <strain evidence="2 3">Sp-1</strain>
    </source>
</reference>
<dbReference type="InterPro" id="IPR036390">
    <property type="entry name" value="WH_DNA-bd_sf"/>
</dbReference>
<keyword evidence="3" id="KW-1185">Reference proteome</keyword>
<dbReference type="Proteomes" id="UP000332515">
    <property type="component" value="Unassembled WGS sequence"/>
</dbReference>
<dbReference type="PANTHER" id="PTHR43252:SF6">
    <property type="entry name" value="NEGATIVE TRANSCRIPTION REGULATOR PADR"/>
    <property type="match status" value="1"/>
</dbReference>
<name>A0A6A7Y4P8_9HYPH</name>
<dbReference type="Gene3D" id="1.10.10.10">
    <property type="entry name" value="Winged helix-like DNA-binding domain superfamily/Winged helix DNA-binding domain"/>
    <property type="match status" value="1"/>
</dbReference>
<evidence type="ECO:0000259" key="1">
    <source>
        <dbReference type="Pfam" id="PF03551"/>
    </source>
</evidence>
<dbReference type="Pfam" id="PF03551">
    <property type="entry name" value="PadR"/>
    <property type="match status" value="1"/>
</dbReference>
<feature type="domain" description="Transcription regulator PadR N-terminal" evidence="1">
    <location>
        <begin position="8"/>
        <end position="81"/>
    </location>
</feature>
<dbReference type="PANTHER" id="PTHR43252">
    <property type="entry name" value="TRANSCRIPTIONAL REGULATOR YQJI"/>
    <property type="match status" value="1"/>
</dbReference>
<comment type="caution">
    <text evidence="2">The sequence shown here is derived from an EMBL/GenBank/DDBJ whole genome shotgun (WGS) entry which is preliminary data.</text>
</comment>
<sequence length="182" mass="19973">MNVRTLCLAVLHFKDASGYEIRKLSVEGSFSYFGDVSFGSIYPTLAKLEDEGLVTAREETQPGKPARKIYSITDKGREVLRGDLSRPPAPDIFRSEFLLIAVCAPILPKTIVAAAIDRAIQHIEADIEQIGGHLPCDDLASDWAIRYGLACNQTALDYLRTNRDALLAIASETDARHPEAAE</sequence>
<dbReference type="RefSeq" id="WP_153484195.1">
    <property type="nucleotide sequence ID" value="NZ_VWNA01000001.1"/>
</dbReference>
<proteinExistence type="predicted"/>
<dbReference type="EMBL" id="VWNA01000001">
    <property type="protein sequence ID" value="MQT14110.1"/>
    <property type="molecule type" value="Genomic_DNA"/>
</dbReference>
<gene>
    <name evidence="2" type="ORF">F0357_15965</name>
</gene>
<dbReference type="InterPro" id="IPR005149">
    <property type="entry name" value="Tscrpt_reg_PadR_N"/>
</dbReference>